<gene>
    <name evidence="1" type="ORF">CLV73_2057</name>
</gene>
<dbReference type="Gene3D" id="3.90.1140.10">
    <property type="entry name" value="Cyclic phosphodiesterase"/>
    <property type="match status" value="1"/>
</dbReference>
<keyword evidence="2" id="KW-1185">Reference proteome</keyword>
<dbReference type="SUPFAM" id="SSF55144">
    <property type="entry name" value="LigT-like"/>
    <property type="match status" value="1"/>
</dbReference>
<dbReference type="Proteomes" id="UP000228740">
    <property type="component" value="Unassembled WGS sequence"/>
</dbReference>
<dbReference type="AlphaFoldDB" id="A0A2M9CB71"/>
<name>A0A2M9CB71_9FLAO</name>
<evidence type="ECO:0000313" key="1">
    <source>
        <dbReference type="EMBL" id="PJJ68034.1"/>
    </source>
</evidence>
<organism evidence="1 2">
    <name type="scientific">Chryseobacterium geocarposphaerae</name>
    <dbReference type="NCBI Taxonomy" id="1416776"/>
    <lineage>
        <taxon>Bacteria</taxon>
        <taxon>Pseudomonadati</taxon>
        <taxon>Bacteroidota</taxon>
        <taxon>Flavobacteriia</taxon>
        <taxon>Flavobacteriales</taxon>
        <taxon>Weeksellaceae</taxon>
        <taxon>Chryseobacterium group</taxon>
        <taxon>Chryseobacterium</taxon>
    </lineage>
</organism>
<dbReference type="RefSeq" id="WP_100376688.1">
    <property type="nucleotide sequence ID" value="NZ_PGFD01000001.1"/>
</dbReference>
<evidence type="ECO:0000313" key="2">
    <source>
        <dbReference type="Proteomes" id="UP000228740"/>
    </source>
</evidence>
<dbReference type="EMBL" id="PGFD01000001">
    <property type="protein sequence ID" value="PJJ68034.1"/>
    <property type="molecule type" value="Genomic_DNA"/>
</dbReference>
<sequence>MIFDIESKNIYDELYQNSIQNIQGGKNDIDFNLVDKKNDKRRGITLLIRPDEDIKNQITKFQKELFEIDENQYYQPEPDLHITVLSVISCYDGFELDKIDIGRYSEIIQNSLINNNDFFITFKGVTTSTNAVMIQGFCTNSRLSEIRQNLRNNFKKSDLENSIDSRYIIKTSHITSVRFITRLKNPKSYSQIINTYREFNFGNFKPKEFELVYNDWYQTNEIVKVLKSFSLK</sequence>
<proteinExistence type="predicted"/>
<protein>
    <submittedName>
        <fullName evidence="1">2'-5' RNA ligase</fullName>
    </submittedName>
</protein>
<dbReference type="GO" id="GO:0016874">
    <property type="term" value="F:ligase activity"/>
    <property type="evidence" value="ECO:0007669"/>
    <property type="project" value="UniProtKB-KW"/>
</dbReference>
<dbReference type="InterPro" id="IPR009097">
    <property type="entry name" value="Cyclic_Pdiesterase"/>
</dbReference>
<dbReference type="OrthoDB" id="2326088at2"/>
<keyword evidence="1" id="KW-0436">Ligase</keyword>
<accession>A0A2M9CB71</accession>
<reference evidence="1 2" key="1">
    <citation type="submission" date="2017-11" db="EMBL/GenBank/DDBJ databases">
        <title>Genomic Encyclopedia of Archaeal and Bacterial Type Strains, Phase II (KMG-II): From Individual Species to Whole Genera.</title>
        <authorList>
            <person name="Goeker M."/>
        </authorList>
    </citation>
    <scope>NUCLEOTIDE SEQUENCE [LARGE SCALE GENOMIC DNA]</scope>
    <source>
        <strain evidence="1 2">DSM 27617</strain>
    </source>
</reference>
<comment type="caution">
    <text evidence="1">The sequence shown here is derived from an EMBL/GenBank/DDBJ whole genome shotgun (WGS) entry which is preliminary data.</text>
</comment>